<dbReference type="STRING" id="1714264.BTO30_04220"/>
<dbReference type="Gene3D" id="3.40.50.150">
    <property type="entry name" value="Vaccinia Virus protein VP39"/>
    <property type="match status" value="1"/>
</dbReference>
<evidence type="ECO:0008006" key="3">
    <source>
        <dbReference type="Google" id="ProtNLM"/>
    </source>
</evidence>
<dbReference type="OrthoDB" id="1653798at2"/>
<dbReference type="Proteomes" id="UP000185568">
    <property type="component" value="Unassembled WGS sequence"/>
</dbReference>
<organism evidence="1 2">
    <name type="scientific">Domibacillus antri</name>
    <dbReference type="NCBI Taxonomy" id="1714264"/>
    <lineage>
        <taxon>Bacteria</taxon>
        <taxon>Bacillati</taxon>
        <taxon>Bacillota</taxon>
        <taxon>Bacilli</taxon>
        <taxon>Bacillales</taxon>
        <taxon>Bacillaceae</taxon>
        <taxon>Domibacillus</taxon>
    </lineage>
</organism>
<dbReference type="Pfam" id="PF04445">
    <property type="entry name" value="SAM_MT"/>
    <property type="match status" value="1"/>
</dbReference>
<dbReference type="EMBL" id="MSDU01000008">
    <property type="protein sequence ID" value="OLN23185.1"/>
    <property type="molecule type" value="Genomic_DNA"/>
</dbReference>
<dbReference type="PANTHER" id="PTHR36112:SF1">
    <property type="entry name" value="RIBOSOMAL RNA SMALL SUBUNIT METHYLTRANSFERASE J"/>
    <property type="match status" value="1"/>
</dbReference>
<name>A0A1Q8Q7B9_9BACI</name>
<evidence type="ECO:0000313" key="2">
    <source>
        <dbReference type="Proteomes" id="UP000185568"/>
    </source>
</evidence>
<dbReference type="InterPro" id="IPR007536">
    <property type="entry name" value="16SrRNA_methylTrfase_J"/>
</dbReference>
<dbReference type="AlphaFoldDB" id="A0A1Q8Q7B9"/>
<reference evidence="1 2" key="1">
    <citation type="submission" date="2016-12" db="EMBL/GenBank/DDBJ databases">
        <title>Domibacillus antri genome sequencing.</title>
        <authorList>
            <person name="Verma A."/>
            <person name="Krishnamurthi S."/>
        </authorList>
    </citation>
    <scope>NUCLEOTIDE SEQUENCE [LARGE SCALE GENOMIC DNA]</scope>
    <source>
        <strain evidence="1 2">XD80</strain>
    </source>
</reference>
<accession>A0A1Q8Q7B9</accession>
<dbReference type="PANTHER" id="PTHR36112">
    <property type="entry name" value="RIBOSOMAL RNA SMALL SUBUNIT METHYLTRANSFERASE J"/>
    <property type="match status" value="1"/>
</dbReference>
<evidence type="ECO:0000313" key="1">
    <source>
        <dbReference type="EMBL" id="OLN23185.1"/>
    </source>
</evidence>
<comment type="caution">
    <text evidence="1">The sequence shown here is derived from an EMBL/GenBank/DDBJ whole genome shotgun (WGS) entry which is preliminary data.</text>
</comment>
<gene>
    <name evidence="1" type="ORF">BTO30_04220</name>
</gene>
<proteinExistence type="predicted"/>
<sequence>MIVTTSQRAGGNVKKRAAQQAESFRVPYVERGKQSVAKLAAFYECPVLLVTEERMELYDLSGRSPFFFHPGSAMFRVKRLMNDEPDAFVEACGLEPGMSFLDCTMGPAVDSMTASYAVGVKGRVESIEASEAVARIVEEGLGKWTEGPADLIEAMRRIHVKTADYHTYLQTVPDDSFDVVYFDPMFEETIDSDGIAPLRSFASYADLTMDAVNEAKRIARKRVVLKDHFRSQRFAAFGFQQHIRKTAKFHFGTIESGDFF</sequence>
<protein>
    <recommendedName>
        <fullName evidence="3">Protein-L-IsoD(D-D) O-methyltransferase</fullName>
    </recommendedName>
</protein>
<dbReference type="InterPro" id="IPR029063">
    <property type="entry name" value="SAM-dependent_MTases_sf"/>
</dbReference>
<keyword evidence="2" id="KW-1185">Reference proteome</keyword>
<dbReference type="SUPFAM" id="SSF53335">
    <property type="entry name" value="S-adenosyl-L-methionine-dependent methyltransferases"/>
    <property type="match status" value="1"/>
</dbReference>
<dbReference type="GO" id="GO:0008990">
    <property type="term" value="F:rRNA (guanine-N2-)-methyltransferase activity"/>
    <property type="evidence" value="ECO:0007669"/>
    <property type="project" value="InterPro"/>
</dbReference>